<keyword evidence="2" id="KW-0732">Signal</keyword>
<feature type="region of interest" description="Disordered" evidence="1">
    <location>
        <begin position="63"/>
        <end position="84"/>
    </location>
</feature>
<evidence type="ECO:0000256" key="1">
    <source>
        <dbReference type="SAM" id="MobiDB-lite"/>
    </source>
</evidence>
<dbReference type="STRING" id="1036779.SAMN04515666_11221"/>
<gene>
    <name evidence="3" type="ORF">SAMN04515666_11221</name>
</gene>
<keyword evidence="4" id="KW-1185">Reference proteome</keyword>
<protein>
    <recommendedName>
        <fullName evidence="5">Porin</fullName>
    </recommendedName>
</protein>
<sequence length="84" mass="8475">MTTKFSVLSALALLSGFMIQASIQPAEAVVYCKTVGIPKGCVARVGAPVARRAVATPGLGAAGVGIRPGTPMNRGGPVNRAGRR</sequence>
<accession>A0A1H7YNI9</accession>
<reference evidence="4" key="1">
    <citation type="submission" date="2016-10" db="EMBL/GenBank/DDBJ databases">
        <authorList>
            <person name="Varghese N."/>
            <person name="Submissions S."/>
        </authorList>
    </citation>
    <scope>NUCLEOTIDE SEQUENCE [LARGE SCALE GENOMIC DNA]</scope>
    <source>
        <strain evidence="4">LMG 26383,CCUG 61248,R- 45681</strain>
    </source>
</reference>
<evidence type="ECO:0008006" key="5">
    <source>
        <dbReference type="Google" id="ProtNLM"/>
    </source>
</evidence>
<proteinExistence type="predicted"/>
<organism evidence="3 4">
    <name type="scientific">Bosea lupini</name>
    <dbReference type="NCBI Taxonomy" id="1036779"/>
    <lineage>
        <taxon>Bacteria</taxon>
        <taxon>Pseudomonadati</taxon>
        <taxon>Pseudomonadota</taxon>
        <taxon>Alphaproteobacteria</taxon>
        <taxon>Hyphomicrobiales</taxon>
        <taxon>Boseaceae</taxon>
        <taxon>Bosea</taxon>
    </lineage>
</organism>
<dbReference type="EMBL" id="FOAN01000012">
    <property type="protein sequence ID" value="SEM46858.1"/>
    <property type="molecule type" value="Genomic_DNA"/>
</dbReference>
<feature type="chain" id="PRO_5011674611" description="Porin" evidence="2">
    <location>
        <begin position="29"/>
        <end position="84"/>
    </location>
</feature>
<name>A0A1H7YNI9_9HYPH</name>
<evidence type="ECO:0000313" key="4">
    <source>
        <dbReference type="Proteomes" id="UP000199664"/>
    </source>
</evidence>
<feature type="signal peptide" evidence="2">
    <location>
        <begin position="1"/>
        <end position="28"/>
    </location>
</feature>
<dbReference type="AlphaFoldDB" id="A0A1H7YNI9"/>
<evidence type="ECO:0000256" key="2">
    <source>
        <dbReference type="SAM" id="SignalP"/>
    </source>
</evidence>
<evidence type="ECO:0000313" key="3">
    <source>
        <dbReference type="EMBL" id="SEM46858.1"/>
    </source>
</evidence>
<dbReference type="Proteomes" id="UP000199664">
    <property type="component" value="Unassembled WGS sequence"/>
</dbReference>